<gene>
    <name evidence="1" type="ORF">LCGC14_1455120</name>
</gene>
<accession>A0A0F9K2Y6</accession>
<dbReference type="EMBL" id="LAZR01010064">
    <property type="protein sequence ID" value="KKM69011.1"/>
    <property type="molecule type" value="Genomic_DNA"/>
</dbReference>
<name>A0A0F9K2Y6_9ZZZZ</name>
<dbReference type="AlphaFoldDB" id="A0A0F9K2Y6"/>
<comment type="caution">
    <text evidence="1">The sequence shown here is derived from an EMBL/GenBank/DDBJ whole genome shotgun (WGS) entry which is preliminary data.</text>
</comment>
<protein>
    <submittedName>
        <fullName evidence="1">Uncharacterized protein</fullName>
    </submittedName>
</protein>
<sequence>MTTQEALLEAVGGLFEEVDSLRVDITYVQPGVASYTPGTGSATAGDTSHSLRGLFYQFKETDGEEVRPTDRRLELDANDVTWFPRAQTDYVTSPDPADASATIRETVHAVLSGPQQVSVVLHMRRAT</sequence>
<reference evidence="1" key="1">
    <citation type="journal article" date="2015" name="Nature">
        <title>Complex archaea that bridge the gap between prokaryotes and eukaryotes.</title>
        <authorList>
            <person name="Spang A."/>
            <person name="Saw J.H."/>
            <person name="Jorgensen S.L."/>
            <person name="Zaremba-Niedzwiedzka K."/>
            <person name="Martijn J."/>
            <person name="Lind A.E."/>
            <person name="van Eijk R."/>
            <person name="Schleper C."/>
            <person name="Guy L."/>
            <person name="Ettema T.J."/>
        </authorList>
    </citation>
    <scope>NUCLEOTIDE SEQUENCE</scope>
</reference>
<proteinExistence type="predicted"/>
<organism evidence="1">
    <name type="scientific">marine sediment metagenome</name>
    <dbReference type="NCBI Taxonomy" id="412755"/>
    <lineage>
        <taxon>unclassified sequences</taxon>
        <taxon>metagenomes</taxon>
        <taxon>ecological metagenomes</taxon>
    </lineage>
</organism>
<evidence type="ECO:0000313" key="1">
    <source>
        <dbReference type="EMBL" id="KKM69011.1"/>
    </source>
</evidence>